<dbReference type="AlphaFoldDB" id="A0A2K9GWG5"/>
<evidence type="ECO:0000313" key="1">
    <source>
        <dbReference type="EMBL" id="RGY67355.1"/>
    </source>
</evidence>
<evidence type="ECO:0000313" key="2">
    <source>
        <dbReference type="Proteomes" id="UP000284614"/>
    </source>
</evidence>
<protein>
    <submittedName>
        <fullName evidence="1">Uncharacterized protein</fullName>
    </submittedName>
</protein>
<comment type="caution">
    <text evidence="1">The sequence shown here is derived from an EMBL/GenBank/DDBJ whole genome shotgun (WGS) entry which is preliminary data.</text>
</comment>
<organism evidence="1 2">
    <name type="scientific">Bacteroides fragilis</name>
    <dbReference type="NCBI Taxonomy" id="817"/>
    <lineage>
        <taxon>Bacteria</taxon>
        <taxon>Pseudomonadati</taxon>
        <taxon>Bacteroidota</taxon>
        <taxon>Bacteroidia</taxon>
        <taxon>Bacteroidales</taxon>
        <taxon>Bacteroidaceae</taxon>
        <taxon>Bacteroides</taxon>
    </lineage>
</organism>
<dbReference type="EMBL" id="QSDG01000015">
    <property type="protein sequence ID" value="RGY67355.1"/>
    <property type="molecule type" value="Genomic_DNA"/>
</dbReference>
<accession>A0A2K9GWG5</accession>
<proteinExistence type="predicted"/>
<reference evidence="1 2" key="1">
    <citation type="submission" date="2018-08" db="EMBL/GenBank/DDBJ databases">
        <title>A genome reference for cultivated species of the human gut microbiota.</title>
        <authorList>
            <person name="Zou Y."/>
            <person name="Xue W."/>
            <person name="Luo G."/>
        </authorList>
    </citation>
    <scope>NUCLEOTIDE SEQUENCE [LARGE SCALE GENOMIC DNA]</scope>
    <source>
        <strain evidence="1 2">OF01-1</strain>
    </source>
</reference>
<dbReference type="Proteomes" id="UP000284614">
    <property type="component" value="Unassembled WGS sequence"/>
</dbReference>
<name>A0A2K9GWG5_BACFG</name>
<sequence length="391" mass="42742">MKNMRKSYKRILLLGVGFGLCVTLAAQEQKQDSTAGKNNIEASEYLIPKRKGAEKFHSKRGSEHLFFSVGSGIGYLFNVGGGQTAHGPRASFMAGNWLTPVIGLRAGGEYTQWKQGNTDMHLAGANVDYLINISAFAARYNPKRVFEVIGALGLSYQATIIKDQKTIHSYGLRAGLQGKLNVSSAFNLFIEPQLALYPDRVDNQPSWKRYNLAGSLMAGITYKPAGYTTLTFLKGGFASLAAGTGNTGNVLFDTEFALGKWFDKINGMRISAGSSTAFLDNEESGSNRDFNISLNIDYLCNLTRLFSDRDSHVFNLTVAGGIGSYFPGTESSSSIILNGRIGLQGEIRLSAHTGLWLEPRINIFKDRSYRADLQEPIRGTVGLMVGTTYKF</sequence>
<gene>
    <name evidence="1" type="ORF">DXA27_16150</name>
</gene>